<evidence type="ECO:0000256" key="1">
    <source>
        <dbReference type="SAM" id="Phobius"/>
    </source>
</evidence>
<gene>
    <name evidence="2" type="ORF">ACFOMG_16380</name>
</gene>
<comment type="caution">
    <text evidence="2">The sequence shown here is derived from an EMBL/GenBank/DDBJ whole genome shotgun (WGS) entry which is preliminary data.</text>
</comment>
<reference evidence="3" key="1">
    <citation type="journal article" date="2019" name="Int. J. Syst. Evol. Microbiol.">
        <title>The Global Catalogue of Microorganisms (GCM) 10K type strain sequencing project: providing services to taxonomists for standard genome sequencing and annotation.</title>
        <authorList>
            <consortium name="The Broad Institute Genomics Platform"/>
            <consortium name="The Broad Institute Genome Sequencing Center for Infectious Disease"/>
            <person name="Wu L."/>
            <person name="Ma J."/>
        </authorList>
    </citation>
    <scope>NUCLEOTIDE SEQUENCE [LARGE SCALE GENOMIC DNA]</scope>
    <source>
        <strain evidence="3">KCTC 42424</strain>
    </source>
</reference>
<dbReference type="EMBL" id="JBHRYB010000016">
    <property type="protein sequence ID" value="MFC3681684.1"/>
    <property type="molecule type" value="Genomic_DNA"/>
</dbReference>
<proteinExistence type="predicted"/>
<sequence>MNDSREEEYDLSDGQRLTVLEGYVATNRNILLVMALIALVGVSVAVTVVVLKFSQPKVIYVEQRDFNSLAKQVEFLETSSERWQGQLSDINAILDSSSASAFKELLLDQEQSYQLHLTALKQGMKDLSRMMPGSRTWLEIYNEKMDLALKQSKARQQQLERLQTKRLSRLAKPLNDE</sequence>
<protein>
    <submittedName>
        <fullName evidence="2">Uncharacterized protein</fullName>
    </submittedName>
</protein>
<keyword evidence="1" id="KW-0812">Transmembrane</keyword>
<feature type="transmembrane region" description="Helical" evidence="1">
    <location>
        <begin position="30"/>
        <end position="51"/>
    </location>
</feature>
<name>A0ABV7VVY5_9GAMM</name>
<keyword evidence="3" id="KW-1185">Reference proteome</keyword>
<evidence type="ECO:0000313" key="3">
    <source>
        <dbReference type="Proteomes" id="UP001595722"/>
    </source>
</evidence>
<accession>A0ABV7VVY5</accession>
<evidence type="ECO:0000313" key="2">
    <source>
        <dbReference type="EMBL" id="MFC3681684.1"/>
    </source>
</evidence>
<organism evidence="2 3">
    <name type="scientific">Bacterioplanoides pacificum</name>
    <dbReference type="NCBI Taxonomy" id="1171596"/>
    <lineage>
        <taxon>Bacteria</taxon>
        <taxon>Pseudomonadati</taxon>
        <taxon>Pseudomonadota</taxon>
        <taxon>Gammaproteobacteria</taxon>
        <taxon>Oceanospirillales</taxon>
        <taxon>Oceanospirillaceae</taxon>
        <taxon>Bacterioplanoides</taxon>
    </lineage>
</organism>
<dbReference type="RefSeq" id="WP_376868244.1">
    <property type="nucleotide sequence ID" value="NZ_JBHRYB010000016.1"/>
</dbReference>
<keyword evidence="1" id="KW-1133">Transmembrane helix</keyword>
<dbReference type="Proteomes" id="UP001595722">
    <property type="component" value="Unassembled WGS sequence"/>
</dbReference>
<keyword evidence="1" id="KW-0472">Membrane</keyword>